<proteinExistence type="predicted"/>
<accession>A0A3L9YUE7</accession>
<sequence>MQKLIYYVANSLHGFITRVHKDINKLIPNMVGITK</sequence>
<evidence type="ECO:0000313" key="1">
    <source>
        <dbReference type="EMBL" id="RMA58082.1"/>
    </source>
</evidence>
<keyword evidence="2" id="KW-1185">Reference proteome</keyword>
<evidence type="ECO:0000313" key="2">
    <source>
        <dbReference type="Proteomes" id="UP000271339"/>
    </source>
</evidence>
<reference evidence="1 2" key="1">
    <citation type="submission" date="2018-10" db="EMBL/GenBank/DDBJ databases">
        <title>Genomic Encyclopedia of Archaeal and Bacterial Type Strains, Phase II (KMG-II): from individual species to whole genera.</title>
        <authorList>
            <person name="Goeker M."/>
        </authorList>
    </citation>
    <scope>NUCLEOTIDE SEQUENCE [LARGE SCALE GENOMIC DNA]</scope>
    <source>
        <strain evidence="1 2">DSM 23424</strain>
    </source>
</reference>
<name>A0A3L9YUE7_9FLAO</name>
<organism evidence="1 2">
    <name type="scientific">Ulvibacter antarcticus</name>
    <dbReference type="NCBI Taxonomy" id="442714"/>
    <lineage>
        <taxon>Bacteria</taxon>
        <taxon>Pseudomonadati</taxon>
        <taxon>Bacteroidota</taxon>
        <taxon>Flavobacteriia</taxon>
        <taxon>Flavobacteriales</taxon>
        <taxon>Flavobacteriaceae</taxon>
        <taxon>Ulvibacter</taxon>
    </lineage>
</organism>
<dbReference type="AlphaFoldDB" id="A0A3L9YUE7"/>
<protein>
    <submittedName>
        <fullName evidence="1">Uncharacterized protein</fullName>
    </submittedName>
</protein>
<dbReference type="EMBL" id="REFC01000014">
    <property type="protein sequence ID" value="RMA58082.1"/>
    <property type="molecule type" value="Genomic_DNA"/>
</dbReference>
<comment type="caution">
    <text evidence="1">The sequence shown here is derived from an EMBL/GenBank/DDBJ whole genome shotgun (WGS) entry which is preliminary data.</text>
</comment>
<dbReference type="Proteomes" id="UP000271339">
    <property type="component" value="Unassembled WGS sequence"/>
</dbReference>
<gene>
    <name evidence="1" type="ORF">BXY75_2890</name>
</gene>